<feature type="domain" description="PAS" evidence="1">
    <location>
        <begin position="52"/>
        <end position="128"/>
    </location>
</feature>
<dbReference type="NCBIfam" id="TIGR00229">
    <property type="entry name" value="sensory_box"/>
    <property type="match status" value="1"/>
</dbReference>
<dbReference type="Pfam" id="PF00990">
    <property type="entry name" value="GGDEF"/>
    <property type="match status" value="1"/>
</dbReference>
<dbReference type="RefSeq" id="WP_173292067.1">
    <property type="nucleotide sequence ID" value="NZ_AP021888.1"/>
</dbReference>
<dbReference type="InterPro" id="IPR001633">
    <property type="entry name" value="EAL_dom"/>
</dbReference>
<evidence type="ECO:0000259" key="1">
    <source>
        <dbReference type="PROSITE" id="PS50112"/>
    </source>
</evidence>
<dbReference type="Pfam" id="PF08447">
    <property type="entry name" value="PAS_3"/>
    <property type="match status" value="1"/>
</dbReference>
<sequence length="603" mass="67469">MFFVFSVASLQFYLNMGGILKPQLYAAPILVSIVLGALLASQRVLRLKFEAERAKFGAIVDMAEEFSYIQQLDGAYSYVSPASELLTGHAPADFLNQPLFFESLIFDEDLSKFKAYQANLAQHIFDNAVEIRLIHKNGQIVWVRHSRREVRDAEVVVAFSVTNTNITRYIEQEAALQEMVFTDPLTHLPNRRFLKEHLAKRLDLAQPFSLAMMDLNRFKYVNDTLGHTVGDKLLVDLSQKIQGALPPNASFARFGGDEFVFVVDESVDMPLLISEVCEVIKQPIDLAGQRLQVSASFGWVRAPEDGQDVDSLIKFADAAMYEAKRTPGLSVQAYRNAGHQGHERLLKIEHKLGDAVLDGKIVPFFQPMVDSQTLQVAGVECLARWQDEDMGTIYPDEFIPLAEATGLIVDLGYQILDKALEVGSRLNANEGVEVYFSVNISPIQLFEEAFVGNVEQLIKHHQFPVHLLKLEVTESLFMGGDIQARETLMRLRKLGVQIALDDFGTGYAALAVLRDACLDVLKIDKSFVSAMTPGNLDQILVKQIVEMAHAMNLKVVAEGVETQEHQDFLQSIGCDYSQGYLWSRPVAEATFCGWLRDKMGAER</sequence>
<dbReference type="PROSITE" id="PS50887">
    <property type="entry name" value="GGDEF"/>
    <property type="match status" value="1"/>
</dbReference>
<dbReference type="NCBIfam" id="TIGR00254">
    <property type="entry name" value="GGDEF"/>
    <property type="match status" value="1"/>
</dbReference>
<dbReference type="SUPFAM" id="SSF55073">
    <property type="entry name" value="Nucleotide cyclase"/>
    <property type="match status" value="1"/>
</dbReference>
<dbReference type="SMART" id="SM00052">
    <property type="entry name" value="EAL"/>
    <property type="match status" value="1"/>
</dbReference>
<dbReference type="SUPFAM" id="SSF141868">
    <property type="entry name" value="EAL domain-like"/>
    <property type="match status" value="1"/>
</dbReference>
<dbReference type="PROSITE" id="PS50112">
    <property type="entry name" value="PAS"/>
    <property type="match status" value="1"/>
</dbReference>
<reference evidence="6" key="1">
    <citation type="submission" date="2019-11" db="EMBL/GenBank/DDBJ databases">
        <title>Isolation and characterization of two novel species in the genus Thiomicrorhabdus.</title>
        <authorList>
            <person name="Mochizuki J."/>
            <person name="Kojima H."/>
            <person name="Fukui M."/>
        </authorList>
    </citation>
    <scope>NUCLEOTIDE SEQUENCE [LARGE SCALE GENOMIC DNA]</scope>
    <source>
        <strain evidence="6">AkT22</strain>
    </source>
</reference>
<evidence type="ECO:0000259" key="4">
    <source>
        <dbReference type="PROSITE" id="PS50887"/>
    </source>
</evidence>
<accession>A0A6F8PQM8</accession>
<dbReference type="Gene3D" id="3.30.70.270">
    <property type="match status" value="1"/>
</dbReference>
<evidence type="ECO:0000259" key="2">
    <source>
        <dbReference type="PROSITE" id="PS50113"/>
    </source>
</evidence>
<dbReference type="InterPro" id="IPR000700">
    <property type="entry name" value="PAS-assoc_C"/>
</dbReference>
<dbReference type="Pfam" id="PF00563">
    <property type="entry name" value="EAL"/>
    <property type="match status" value="1"/>
</dbReference>
<dbReference type="SMART" id="SM00267">
    <property type="entry name" value="GGDEF"/>
    <property type="match status" value="1"/>
</dbReference>
<dbReference type="InterPro" id="IPR013655">
    <property type="entry name" value="PAS_fold_3"/>
</dbReference>
<dbReference type="CDD" id="cd00130">
    <property type="entry name" value="PAS"/>
    <property type="match status" value="1"/>
</dbReference>
<dbReference type="PROSITE" id="PS50883">
    <property type="entry name" value="EAL"/>
    <property type="match status" value="1"/>
</dbReference>
<name>A0A6F8PQM8_9GAMM</name>
<keyword evidence="6" id="KW-1185">Reference proteome</keyword>
<dbReference type="AlphaFoldDB" id="A0A6F8PQM8"/>
<dbReference type="KEGG" id="tzo:THMIRHAT_20900"/>
<dbReference type="CDD" id="cd01949">
    <property type="entry name" value="GGDEF"/>
    <property type="match status" value="1"/>
</dbReference>
<feature type="domain" description="GGDEF" evidence="4">
    <location>
        <begin position="206"/>
        <end position="337"/>
    </location>
</feature>
<dbReference type="PANTHER" id="PTHR44757:SF2">
    <property type="entry name" value="BIOFILM ARCHITECTURE MAINTENANCE PROTEIN MBAA"/>
    <property type="match status" value="1"/>
</dbReference>
<dbReference type="PROSITE" id="PS50113">
    <property type="entry name" value="PAC"/>
    <property type="match status" value="1"/>
</dbReference>
<gene>
    <name evidence="5" type="ORF">THMIRHAT_20900</name>
</gene>
<dbReference type="InterPro" id="IPR001610">
    <property type="entry name" value="PAC"/>
</dbReference>
<evidence type="ECO:0000313" key="5">
    <source>
        <dbReference type="EMBL" id="BBP44344.1"/>
    </source>
</evidence>
<dbReference type="Proteomes" id="UP000501466">
    <property type="component" value="Chromosome"/>
</dbReference>
<proteinExistence type="predicted"/>
<protein>
    <submittedName>
        <fullName evidence="5">Two-component system response regulator</fullName>
    </submittedName>
</protein>
<dbReference type="Gene3D" id="3.20.20.450">
    <property type="entry name" value="EAL domain"/>
    <property type="match status" value="1"/>
</dbReference>
<dbReference type="InterPro" id="IPR035919">
    <property type="entry name" value="EAL_sf"/>
</dbReference>
<dbReference type="InterPro" id="IPR000014">
    <property type="entry name" value="PAS"/>
</dbReference>
<feature type="domain" description="PAC" evidence="2">
    <location>
        <begin position="127"/>
        <end position="178"/>
    </location>
</feature>
<dbReference type="InterPro" id="IPR043128">
    <property type="entry name" value="Rev_trsase/Diguanyl_cyclase"/>
</dbReference>
<evidence type="ECO:0000259" key="3">
    <source>
        <dbReference type="PROSITE" id="PS50883"/>
    </source>
</evidence>
<dbReference type="PANTHER" id="PTHR44757">
    <property type="entry name" value="DIGUANYLATE CYCLASE DGCP"/>
    <property type="match status" value="1"/>
</dbReference>
<dbReference type="CDD" id="cd01948">
    <property type="entry name" value="EAL"/>
    <property type="match status" value="1"/>
</dbReference>
<dbReference type="InterPro" id="IPR035965">
    <property type="entry name" value="PAS-like_dom_sf"/>
</dbReference>
<feature type="domain" description="EAL" evidence="3">
    <location>
        <begin position="345"/>
        <end position="599"/>
    </location>
</feature>
<dbReference type="InterPro" id="IPR000160">
    <property type="entry name" value="GGDEF_dom"/>
</dbReference>
<dbReference type="InterPro" id="IPR052155">
    <property type="entry name" value="Biofilm_reg_signaling"/>
</dbReference>
<organism evidence="5 6">
    <name type="scientific">Thiosulfativibrio zosterae</name>
    <dbReference type="NCBI Taxonomy" id="2675053"/>
    <lineage>
        <taxon>Bacteria</taxon>
        <taxon>Pseudomonadati</taxon>
        <taxon>Pseudomonadota</taxon>
        <taxon>Gammaproteobacteria</taxon>
        <taxon>Thiotrichales</taxon>
        <taxon>Piscirickettsiaceae</taxon>
        <taxon>Thiosulfativibrio</taxon>
    </lineage>
</organism>
<dbReference type="InterPro" id="IPR029787">
    <property type="entry name" value="Nucleotide_cyclase"/>
</dbReference>
<dbReference type="EMBL" id="AP021888">
    <property type="protein sequence ID" value="BBP44344.1"/>
    <property type="molecule type" value="Genomic_DNA"/>
</dbReference>
<dbReference type="Gene3D" id="3.30.450.20">
    <property type="entry name" value="PAS domain"/>
    <property type="match status" value="1"/>
</dbReference>
<evidence type="ECO:0000313" key="6">
    <source>
        <dbReference type="Proteomes" id="UP000501466"/>
    </source>
</evidence>
<dbReference type="SUPFAM" id="SSF55785">
    <property type="entry name" value="PYP-like sensor domain (PAS domain)"/>
    <property type="match status" value="1"/>
</dbReference>
<dbReference type="SMART" id="SM00086">
    <property type="entry name" value="PAC"/>
    <property type="match status" value="1"/>
</dbReference>